<comment type="similarity">
    <text evidence="8">Belongs to the protein kinase superfamily.</text>
</comment>
<keyword evidence="1 8" id="KW-0723">Serine/threonine-protein kinase</keyword>
<evidence type="ECO:0000256" key="4">
    <source>
        <dbReference type="ARBA" id="ARBA00022741"/>
    </source>
</evidence>
<evidence type="ECO:0000259" key="11">
    <source>
        <dbReference type="PROSITE" id="PS51285"/>
    </source>
</evidence>
<reference evidence="12 13" key="1">
    <citation type="submission" date="2024-04" db="EMBL/GenBank/DDBJ databases">
        <title>Tritrichomonas musculus Genome.</title>
        <authorList>
            <person name="Alves-Ferreira E."/>
            <person name="Grigg M."/>
            <person name="Lorenzi H."/>
            <person name="Galac M."/>
        </authorList>
    </citation>
    <scope>NUCLEOTIDE SEQUENCE [LARGE SCALE GENOMIC DNA]</scope>
    <source>
        <strain evidence="12 13">EAF2021</strain>
    </source>
</reference>
<dbReference type="SUPFAM" id="SSF56112">
    <property type="entry name" value="Protein kinase-like (PK-like)"/>
    <property type="match status" value="1"/>
</dbReference>
<dbReference type="InterPro" id="IPR000961">
    <property type="entry name" value="AGC-kinase_C"/>
</dbReference>
<protein>
    <recommendedName>
        <fullName evidence="14">AGC family protein kinase</fullName>
    </recommendedName>
</protein>
<evidence type="ECO:0000313" key="12">
    <source>
        <dbReference type="EMBL" id="KAK8867055.1"/>
    </source>
</evidence>
<dbReference type="Gene3D" id="3.30.200.20">
    <property type="entry name" value="Phosphorylase Kinase, domain 1"/>
    <property type="match status" value="1"/>
</dbReference>
<evidence type="ECO:0000256" key="9">
    <source>
        <dbReference type="SAM" id="MobiDB-lite"/>
    </source>
</evidence>
<dbReference type="PROSITE" id="PS51285">
    <property type="entry name" value="AGC_KINASE_CTER"/>
    <property type="match status" value="1"/>
</dbReference>
<feature type="domain" description="AGC-kinase C-terminal" evidence="11">
    <location>
        <begin position="327"/>
        <end position="397"/>
    </location>
</feature>
<evidence type="ECO:0000256" key="6">
    <source>
        <dbReference type="ARBA" id="ARBA00022840"/>
    </source>
</evidence>
<keyword evidence="3" id="KW-0808">Transferase</keyword>
<dbReference type="InterPro" id="IPR017441">
    <property type="entry name" value="Protein_kinase_ATP_BS"/>
</dbReference>
<dbReference type="EMBL" id="JAPFFF010000015">
    <property type="protein sequence ID" value="KAK8867055.1"/>
    <property type="molecule type" value="Genomic_DNA"/>
</dbReference>
<evidence type="ECO:0000256" key="8">
    <source>
        <dbReference type="RuleBase" id="RU000304"/>
    </source>
</evidence>
<name>A0ABR2IQ61_9EUKA</name>
<organism evidence="12 13">
    <name type="scientific">Tritrichomonas musculus</name>
    <dbReference type="NCBI Taxonomy" id="1915356"/>
    <lineage>
        <taxon>Eukaryota</taxon>
        <taxon>Metamonada</taxon>
        <taxon>Parabasalia</taxon>
        <taxon>Tritrichomonadida</taxon>
        <taxon>Tritrichomonadidae</taxon>
        <taxon>Tritrichomonas</taxon>
    </lineage>
</organism>
<keyword evidence="5" id="KW-0418">Kinase</keyword>
<feature type="region of interest" description="Disordered" evidence="9">
    <location>
        <begin position="400"/>
        <end position="422"/>
    </location>
</feature>
<evidence type="ECO:0000256" key="7">
    <source>
        <dbReference type="PROSITE-ProRule" id="PRU10141"/>
    </source>
</evidence>
<comment type="caution">
    <text evidence="12">The sequence shown here is derived from an EMBL/GenBank/DDBJ whole genome shotgun (WGS) entry which is preliminary data.</text>
</comment>
<keyword evidence="2" id="KW-0597">Phosphoprotein</keyword>
<evidence type="ECO:0000256" key="3">
    <source>
        <dbReference type="ARBA" id="ARBA00022679"/>
    </source>
</evidence>
<evidence type="ECO:0000256" key="1">
    <source>
        <dbReference type="ARBA" id="ARBA00022527"/>
    </source>
</evidence>
<keyword evidence="4 7" id="KW-0547">Nucleotide-binding</keyword>
<dbReference type="Proteomes" id="UP001470230">
    <property type="component" value="Unassembled WGS sequence"/>
</dbReference>
<dbReference type="PROSITE" id="PS00108">
    <property type="entry name" value="PROTEIN_KINASE_ST"/>
    <property type="match status" value="1"/>
</dbReference>
<sequence length="422" mass="48375">MTNENCTNIDTVIDILPTTRIEILENENSPRFGIIDKNNRSITLEAQTTNQMMQWILVLRSKTFQVKKLSMENFRIISVIGRGVYGKVMLVEDIKNPSKKYAIKSVRKSKLVESDKVHTVLTERNVLAQCQHPFIVSLYFAFQTPSKFYFGLEYSPGGEIFFHMQKRGNLPLEEVKYYISEISLAFDFLHKHHIIYRDLKPENVLLDFEGFIKLTDFGLSKDLSAIDQTSTFCGTAEYLAPELVNHQNYDYSIDWWTLGIFTFELLYGHTPFANPNRIKMFQNIISKPPAFPHNADPGVVSLVSELLVKDPKKRATFKEIKENIFFEGINFDDVLARKIKPPFVPDILDDKLTPPSNFDSDFTSETAADSFTFPIFGSLQKVEGFSYTSDELTADFNNSDYSEKKLNEKEDDSQVTSSQSLS</sequence>
<accession>A0ABR2IQ61</accession>
<dbReference type="Gene3D" id="1.10.510.10">
    <property type="entry name" value="Transferase(Phosphotransferase) domain 1"/>
    <property type="match status" value="1"/>
</dbReference>
<keyword evidence="6 7" id="KW-0067">ATP-binding</keyword>
<dbReference type="CDD" id="cd05123">
    <property type="entry name" value="STKc_AGC"/>
    <property type="match status" value="1"/>
</dbReference>
<evidence type="ECO:0000256" key="5">
    <source>
        <dbReference type="ARBA" id="ARBA00022777"/>
    </source>
</evidence>
<dbReference type="PROSITE" id="PS00107">
    <property type="entry name" value="PROTEIN_KINASE_ATP"/>
    <property type="match status" value="1"/>
</dbReference>
<proteinExistence type="inferred from homology"/>
<dbReference type="PANTHER" id="PTHR24351">
    <property type="entry name" value="RIBOSOMAL PROTEIN S6 KINASE"/>
    <property type="match status" value="1"/>
</dbReference>
<dbReference type="SMART" id="SM00133">
    <property type="entry name" value="S_TK_X"/>
    <property type="match status" value="1"/>
</dbReference>
<dbReference type="InterPro" id="IPR000719">
    <property type="entry name" value="Prot_kinase_dom"/>
</dbReference>
<feature type="domain" description="Protein kinase" evidence="10">
    <location>
        <begin position="74"/>
        <end position="326"/>
    </location>
</feature>
<evidence type="ECO:0000256" key="2">
    <source>
        <dbReference type="ARBA" id="ARBA00022553"/>
    </source>
</evidence>
<feature type="binding site" evidence="7">
    <location>
        <position position="108"/>
    </location>
    <ligand>
        <name>ATP</name>
        <dbReference type="ChEBI" id="CHEBI:30616"/>
    </ligand>
</feature>
<evidence type="ECO:0008006" key="14">
    <source>
        <dbReference type="Google" id="ProtNLM"/>
    </source>
</evidence>
<dbReference type="SMART" id="SM00220">
    <property type="entry name" value="S_TKc"/>
    <property type="match status" value="1"/>
</dbReference>
<dbReference type="InterPro" id="IPR008271">
    <property type="entry name" value="Ser/Thr_kinase_AS"/>
</dbReference>
<evidence type="ECO:0000259" key="10">
    <source>
        <dbReference type="PROSITE" id="PS50011"/>
    </source>
</evidence>
<dbReference type="InterPro" id="IPR011009">
    <property type="entry name" value="Kinase-like_dom_sf"/>
</dbReference>
<evidence type="ECO:0000313" key="13">
    <source>
        <dbReference type="Proteomes" id="UP001470230"/>
    </source>
</evidence>
<dbReference type="PROSITE" id="PS50011">
    <property type="entry name" value="PROTEIN_KINASE_DOM"/>
    <property type="match status" value="1"/>
</dbReference>
<dbReference type="InterPro" id="IPR045270">
    <property type="entry name" value="STKc_AGC"/>
</dbReference>
<dbReference type="Pfam" id="PF00069">
    <property type="entry name" value="Pkinase"/>
    <property type="match status" value="1"/>
</dbReference>
<gene>
    <name evidence="12" type="ORF">M9Y10_010024</name>
</gene>
<keyword evidence="13" id="KW-1185">Reference proteome</keyword>